<keyword evidence="3" id="KW-0255">Endonuclease</keyword>
<evidence type="ECO:0000313" key="3">
    <source>
        <dbReference type="EMBL" id="MDI9238151.1"/>
    </source>
</evidence>
<reference evidence="3 4" key="1">
    <citation type="submission" date="2023-05" db="EMBL/GenBank/DDBJ databases">
        <title>Lysobacter sp. strain LF1 Genome sequencing and assembly.</title>
        <authorList>
            <person name="Jung Y."/>
        </authorList>
    </citation>
    <scope>NUCLEOTIDE SEQUENCE [LARGE SCALE GENOMIC DNA]</scope>
    <source>
        <strain evidence="3 4">LF1</strain>
    </source>
</reference>
<dbReference type="CDD" id="cd10283">
    <property type="entry name" value="MnuA_DNase1-like"/>
    <property type="match status" value="1"/>
</dbReference>
<dbReference type="PANTHER" id="PTHR42834:SF1">
    <property type="entry name" value="ENDONUCLEASE_EXONUCLEASE_PHOSPHATASE FAMILY PROTEIN (AFU_ORTHOLOGUE AFUA_3G09210)"/>
    <property type="match status" value="1"/>
</dbReference>
<dbReference type="NCBIfam" id="NF033681">
    <property type="entry name" value="ExeM_NucH_DNase"/>
    <property type="match status" value="1"/>
</dbReference>
<keyword evidence="3" id="KW-0540">Nuclease</keyword>
<dbReference type="PANTHER" id="PTHR42834">
    <property type="entry name" value="ENDONUCLEASE/EXONUCLEASE/PHOSPHATASE FAMILY PROTEIN (AFU_ORTHOLOGUE AFUA_3G09210)"/>
    <property type="match status" value="1"/>
</dbReference>
<dbReference type="InterPro" id="IPR036691">
    <property type="entry name" value="Endo/exonu/phosph_ase_sf"/>
</dbReference>
<proteinExistence type="predicted"/>
<dbReference type="Proteomes" id="UP001321580">
    <property type="component" value="Unassembled WGS sequence"/>
</dbReference>
<comment type="caution">
    <text evidence="3">The sequence shown here is derived from an EMBL/GenBank/DDBJ whole genome shotgun (WGS) entry which is preliminary data.</text>
</comment>
<feature type="chain" id="PRO_5045526491" evidence="1">
    <location>
        <begin position="22"/>
        <end position="570"/>
    </location>
</feature>
<protein>
    <submittedName>
        <fullName evidence="3">ExeM/NucH family extracellular endonuclease</fullName>
    </submittedName>
</protein>
<keyword evidence="4" id="KW-1185">Reference proteome</keyword>
<keyword evidence="3" id="KW-0378">Hydrolase</keyword>
<dbReference type="GO" id="GO:0004519">
    <property type="term" value="F:endonuclease activity"/>
    <property type="evidence" value="ECO:0007669"/>
    <property type="project" value="UniProtKB-KW"/>
</dbReference>
<feature type="signal peptide" evidence="1">
    <location>
        <begin position="1"/>
        <end position="21"/>
    </location>
</feature>
<dbReference type="EMBL" id="JASGBI010000001">
    <property type="protein sequence ID" value="MDI9238151.1"/>
    <property type="molecule type" value="Genomic_DNA"/>
</dbReference>
<evidence type="ECO:0000256" key="1">
    <source>
        <dbReference type="SAM" id="SignalP"/>
    </source>
</evidence>
<gene>
    <name evidence="3" type="ORF">QLQ15_04410</name>
</gene>
<evidence type="ECO:0000259" key="2">
    <source>
        <dbReference type="Pfam" id="PF03372"/>
    </source>
</evidence>
<dbReference type="CDD" id="cd04486">
    <property type="entry name" value="YhcR_OBF_like"/>
    <property type="match status" value="1"/>
</dbReference>
<sequence length="570" mass="60378">MTRPLPYRPAALLLAPCLLLGCSTLPGTRATPIGEVQGHDAQSSRIGQTVTVEGVITALTADGWYVQDRGDGDDATSDALFVHGPATAAVGDRVRVSGIVAELDAGKGSTRTALEQTQTVRLGTGAVTPTPITAAPDDWERLEGMRVRIDTPLSLADTGDFERHARVMASLDGRLWQPSERAEPGSDAAAAIVAHNARNMLWLEAGGDAEHWPDGLAHARSGSRIDGAIGIIDQAAKGEYRLSLTAQPTLQPEPRPQPPQVPGDVRIAALNLENLFNGDGQGGGFPTLRGARTPDELARQLAKHVATIRGLDADVVALMELENDGYGPESSLAALVDALNAGGGHWRFVRVAAGPGDNAIRVGLIYRDDRVRTQGKPALLEGGPFGEHSRVPLAQAFVPMKGGRVDGSPFVIVANHLKSKGCTEAQGADRDQHDGAGCWNATRVASAQKLDAWLATDPTGQGRERVLIVGDLNAYAREAPVRALVDAGWRDAFDVVGAQAPYSYVYDGRIGRLDHALLSPGFAARLRGAVEWHGNADEPESSGYRVGGEGPWRSSDHDPLLLGFDLRRAP</sequence>
<dbReference type="PROSITE" id="PS51257">
    <property type="entry name" value="PROKAR_LIPOPROTEIN"/>
    <property type="match status" value="1"/>
</dbReference>
<evidence type="ECO:0000313" key="4">
    <source>
        <dbReference type="Proteomes" id="UP001321580"/>
    </source>
</evidence>
<dbReference type="Pfam" id="PF03372">
    <property type="entry name" value="Exo_endo_phos"/>
    <property type="match status" value="1"/>
</dbReference>
<dbReference type="SUPFAM" id="SSF56219">
    <property type="entry name" value="DNase I-like"/>
    <property type="match status" value="1"/>
</dbReference>
<name>A0ABT6XDD0_9GAMM</name>
<dbReference type="Gene3D" id="3.60.10.10">
    <property type="entry name" value="Endonuclease/exonuclease/phosphatase"/>
    <property type="match status" value="1"/>
</dbReference>
<accession>A0ABT6XDD0</accession>
<organism evidence="3 4">
    <name type="scientific">Lysobacter stagni</name>
    <dbReference type="NCBI Taxonomy" id="3045172"/>
    <lineage>
        <taxon>Bacteria</taxon>
        <taxon>Pseudomonadati</taxon>
        <taxon>Pseudomonadota</taxon>
        <taxon>Gammaproteobacteria</taxon>
        <taxon>Lysobacterales</taxon>
        <taxon>Lysobacteraceae</taxon>
        <taxon>Lysobacter</taxon>
    </lineage>
</organism>
<keyword evidence="1" id="KW-0732">Signal</keyword>
<dbReference type="RefSeq" id="WP_283211634.1">
    <property type="nucleotide sequence ID" value="NZ_JASGBI010000001.1"/>
</dbReference>
<dbReference type="InterPro" id="IPR005135">
    <property type="entry name" value="Endo/exonuclease/phosphatase"/>
</dbReference>
<dbReference type="InterPro" id="IPR047971">
    <property type="entry name" value="ExeM-like"/>
</dbReference>
<feature type="domain" description="Endonuclease/exonuclease/phosphatase" evidence="2">
    <location>
        <begin position="284"/>
        <end position="557"/>
    </location>
</feature>